<dbReference type="Proteomes" id="UP001302652">
    <property type="component" value="Chromosome 1"/>
</dbReference>
<proteinExistence type="predicted"/>
<accession>A0ABZ0EN58</accession>
<protein>
    <submittedName>
        <fullName evidence="2">Uncharacterized protein</fullName>
    </submittedName>
</protein>
<reference evidence="2 3" key="1">
    <citation type="submission" date="2023-10" db="EMBL/GenBank/DDBJ databases">
        <title>Surface-active antibiotics is a multifunctional adaptation for post-fire microbes.</title>
        <authorList>
            <person name="Liu M.D."/>
            <person name="Du Y."/>
            <person name="Koupaei S.K."/>
            <person name="Kim N.R."/>
            <person name="Zhang W."/>
            <person name="Traxler M.F."/>
        </authorList>
    </citation>
    <scope>NUCLEOTIDE SEQUENCE [LARGE SCALE GENOMIC DNA]</scope>
    <source>
        <strain evidence="2 3">F3</strain>
    </source>
</reference>
<evidence type="ECO:0000313" key="3">
    <source>
        <dbReference type="Proteomes" id="UP001302652"/>
    </source>
</evidence>
<organism evidence="2 3">
    <name type="scientific">Paraburkholderia kirstenboschensis</name>
    <dbReference type="NCBI Taxonomy" id="1245436"/>
    <lineage>
        <taxon>Bacteria</taxon>
        <taxon>Pseudomonadati</taxon>
        <taxon>Pseudomonadota</taxon>
        <taxon>Betaproteobacteria</taxon>
        <taxon>Burkholderiales</taxon>
        <taxon>Burkholderiaceae</taxon>
        <taxon>Paraburkholderia</taxon>
    </lineage>
</organism>
<evidence type="ECO:0000256" key="1">
    <source>
        <dbReference type="SAM" id="MobiDB-lite"/>
    </source>
</evidence>
<sequence length="139" mass="15120">MDEPPAVSDPRSNVDRAMGRSACGAGRSADELGHLAHQWARILIKDGNASVTKEIGRRAALLGLVQDDGSAHRMVPGFRYALTDEGKKAYRSRADPPKDSKICGGKARLVGITFATDDGHDRRLCLAYKCHRPGFVDFE</sequence>
<gene>
    <name evidence="2" type="ORF">RW095_38425</name>
</gene>
<evidence type="ECO:0000313" key="2">
    <source>
        <dbReference type="EMBL" id="WOD18596.1"/>
    </source>
</evidence>
<keyword evidence="3" id="KW-1185">Reference proteome</keyword>
<feature type="region of interest" description="Disordered" evidence="1">
    <location>
        <begin position="1"/>
        <end position="25"/>
    </location>
</feature>
<dbReference type="RefSeq" id="WP_317020859.1">
    <property type="nucleotide sequence ID" value="NZ_CP136513.1"/>
</dbReference>
<name>A0ABZ0EN58_9BURK</name>
<dbReference type="EMBL" id="CP136513">
    <property type="protein sequence ID" value="WOD18596.1"/>
    <property type="molecule type" value="Genomic_DNA"/>
</dbReference>